<dbReference type="AlphaFoldDB" id="R7YI86"/>
<gene>
    <name evidence="2" type="ORF">W97_00827</name>
</gene>
<feature type="transmembrane region" description="Helical" evidence="1">
    <location>
        <begin position="311"/>
        <end position="334"/>
    </location>
</feature>
<accession>R7YI86</accession>
<name>R7YI86_CONA1</name>
<keyword evidence="1" id="KW-0472">Membrane</keyword>
<evidence type="ECO:0000313" key="3">
    <source>
        <dbReference type="Proteomes" id="UP000016924"/>
    </source>
</evidence>
<feature type="transmembrane region" description="Helical" evidence="1">
    <location>
        <begin position="225"/>
        <end position="247"/>
    </location>
</feature>
<dbReference type="eggNOG" id="ENOG502T8PC">
    <property type="taxonomic scope" value="Eukaryota"/>
</dbReference>
<evidence type="ECO:0000313" key="2">
    <source>
        <dbReference type="EMBL" id="EON61612.1"/>
    </source>
</evidence>
<dbReference type="GeneID" id="19898138"/>
<organism evidence="2 3">
    <name type="scientific">Coniosporium apollinis (strain CBS 100218)</name>
    <name type="common">Rock-inhabiting black yeast</name>
    <dbReference type="NCBI Taxonomy" id="1168221"/>
    <lineage>
        <taxon>Eukaryota</taxon>
        <taxon>Fungi</taxon>
        <taxon>Dikarya</taxon>
        <taxon>Ascomycota</taxon>
        <taxon>Pezizomycotina</taxon>
        <taxon>Dothideomycetes</taxon>
        <taxon>Dothideomycetes incertae sedis</taxon>
        <taxon>Coniosporium</taxon>
    </lineage>
</organism>
<dbReference type="RefSeq" id="XP_007776929.1">
    <property type="nucleotide sequence ID" value="XM_007778739.1"/>
</dbReference>
<keyword evidence="1" id="KW-0812">Transmembrane</keyword>
<feature type="transmembrane region" description="Helical" evidence="1">
    <location>
        <begin position="346"/>
        <end position="365"/>
    </location>
</feature>
<keyword evidence="1" id="KW-1133">Transmembrane helix</keyword>
<proteinExistence type="predicted"/>
<evidence type="ECO:0000256" key="1">
    <source>
        <dbReference type="SAM" id="Phobius"/>
    </source>
</evidence>
<protein>
    <submittedName>
        <fullName evidence="2">Uncharacterized protein</fullName>
    </submittedName>
</protein>
<dbReference type="OMA" id="VKMRRPW"/>
<sequence>MACYINSNITIADGLQHWQFEASLAMHALCGASYLRPDVSGSMFPYPYIILWLAIHCPLIIIRVVRWEKVQVLALVLAGVSVAFCIQAYSSTGRRPDEVLVWMPLTLLLDVGATLQVFWLIVEDAGFRPLVCALRQWVVRAVPGRDQSNAGGSGRYHPRTRSRESVADVVSPLNIPMVPIPAGPDLEGRVSRQVEDELEARLVAEAGSGYHGSLQVPKRGPVGKAFIAMLAAILCIILVVLQILGLVSADMARQHTKDLTVEWCSPMFQVSALAVLDGNCQFHPIKSAMNKILGCIDLPATQQIDWLNATVMILSVSLCCEAFDTVLLASVNFGCRWRGMRMRRPWLSMIGGVLVLVVMAVVGQINASSLPQGMGTVWVYRREPSLGAMTVCQGRLADAGIRGSILGWTDGFLNSWGTTYYGG</sequence>
<dbReference type="OrthoDB" id="5351891at2759"/>
<dbReference type="EMBL" id="JH767556">
    <property type="protein sequence ID" value="EON61612.1"/>
    <property type="molecule type" value="Genomic_DNA"/>
</dbReference>
<feature type="transmembrane region" description="Helical" evidence="1">
    <location>
        <begin position="46"/>
        <end position="65"/>
    </location>
</feature>
<feature type="transmembrane region" description="Helical" evidence="1">
    <location>
        <begin position="72"/>
        <end position="89"/>
    </location>
</feature>
<feature type="transmembrane region" description="Helical" evidence="1">
    <location>
        <begin position="101"/>
        <end position="122"/>
    </location>
</feature>
<keyword evidence="3" id="KW-1185">Reference proteome</keyword>
<reference evidence="3" key="1">
    <citation type="submission" date="2012-06" db="EMBL/GenBank/DDBJ databases">
        <title>The genome sequence of Coniosporium apollinis CBS 100218.</title>
        <authorList>
            <consortium name="The Broad Institute Genome Sequencing Platform"/>
            <person name="Cuomo C."/>
            <person name="Gorbushina A."/>
            <person name="Noack S."/>
            <person name="Walker B."/>
            <person name="Young S.K."/>
            <person name="Zeng Q."/>
            <person name="Gargeya S."/>
            <person name="Fitzgerald M."/>
            <person name="Haas B."/>
            <person name="Abouelleil A."/>
            <person name="Alvarado L."/>
            <person name="Arachchi H.M."/>
            <person name="Berlin A.M."/>
            <person name="Chapman S.B."/>
            <person name="Goldberg J."/>
            <person name="Griggs A."/>
            <person name="Gujja S."/>
            <person name="Hansen M."/>
            <person name="Howarth C."/>
            <person name="Imamovic A."/>
            <person name="Larimer J."/>
            <person name="McCowan C."/>
            <person name="Montmayeur A."/>
            <person name="Murphy C."/>
            <person name="Neiman D."/>
            <person name="Pearson M."/>
            <person name="Priest M."/>
            <person name="Roberts A."/>
            <person name="Saif S."/>
            <person name="Shea T."/>
            <person name="Sisk P."/>
            <person name="Sykes S."/>
            <person name="Wortman J."/>
            <person name="Nusbaum C."/>
            <person name="Birren B."/>
        </authorList>
    </citation>
    <scope>NUCLEOTIDE SEQUENCE [LARGE SCALE GENOMIC DNA]</scope>
    <source>
        <strain evidence="3">CBS 100218</strain>
    </source>
</reference>
<dbReference type="HOGENOM" id="CLU_059036_0_0_1"/>
<dbReference type="Proteomes" id="UP000016924">
    <property type="component" value="Unassembled WGS sequence"/>
</dbReference>